<dbReference type="EMBL" id="VLLF01000003">
    <property type="protein sequence ID" value="TWI89698.1"/>
    <property type="molecule type" value="Genomic_DNA"/>
</dbReference>
<sequence length="134" mass="15011">MSYLVKYFYIWIYVVFGIGFTLGVGINPDGFTSAMKPYVAGTVDRYERAERYVRTSETVATAKAMATVFLDTIGVSRVLLELTNSELEDVLRKITLEPMQDDIDGIPQPVFEPRDENGYLDARLQTAPFAAARA</sequence>
<feature type="transmembrane region" description="Helical" evidence="1">
    <location>
        <begin position="6"/>
        <end position="26"/>
    </location>
</feature>
<dbReference type="Proteomes" id="UP000320593">
    <property type="component" value="Unassembled WGS sequence"/>
</dbReference>
<accession>A0A562T8R4</accession>
<organism evidence="2 3">
    <name type="scientific">Roseibium hamelinense</name>
    <dbReference type="NCBI Taxonomy" id="150831"/>
    <lineage>
        <taxon>Bacteria</taxon>
        <taxon>Pseudomonadati</taxon>
        <taxon>Pseudomonadota</taxon>
        <taxon>Alphaproteobacteria</taxon>
        <taxon>Hyphomicrobiales</taxon>
        <taxon>Stappiaceae</taxon>
        <taxon>Roseibium</taxon>
    </lineage>
</organism>
<gene>
    <name evidence="2" type="ORF">JM93_01904</name>
</gene>
<proteinExistence type="predicted"/>
<keyword evidence="1" id="KW-0812">Transmembrane</keyword>
<keyword evidence="1" id="KW-0472">Membrane</keyword>
<protein>
    <submittedName>
        <fullName evidence="2">Uncharacterized protein</fullName>
    </submittedName>
</protein>
<name>A0A562T8R4_9HYPH</name>
<comment type="caution">
    <text evidence="2">The sequence shown here is derived from an EMBL/GenBank/DDBJ whole genome shotgun (WGS) entry which is preliminary data.</text>
</comment>
<dbReference type="RefSeq" id="WP_145342533.1">
    <property type="nucleotide sequence ID" value="NZ_SMLY01000073.1"/>
</dbReference>
<keyword evidence="3" id="KW-1185">Reference proteome</keyword>
<dbReference type="AlphaFoldDB" id="A0A562T8R4"/>
<reference evidence="2 3" key="1">
    <citation type="submission" date="2019-07" db="EMBL/GenBank/DDBJ databases">
        <title>Genomic Encyclopedia of Archaeal and Bacterial Type Strains, Phase II (KMG-II): from individual species to whole genera.</title>
        <authorList>
            <person name="Goeker M."/>
        </authorList>
    </citation>
    <scope>NUCLEOTIDE SEQUENCE [LARGE SCALE GENOMIC DNA]</scope>
    <source>
        <strain evidence="2 3">ATCC BAA-252</strain>
    </source>
</reference>
<evidence type="ECO:0000256" key="1">
    <source>
        <dbReference type="SAM" id="Phobius"/>
    </source>
</evidence>
<evidence type="ECO:0000313" key="3">
    <source>
        <dbReference type="Proteomes" id="UP000320593"/>
    </source>
</evidence>
<keyword evidence="1" id="KW-1133">Transmembrane helix</keyword>
<evidence type="ECO:0000313" key="2">
    <source>
        <dbReference type="EMBL" id="TWI89698.1"/>
    </source>
</evidence>